<dbReference type="GO" id="GO:0006310">
    <property type="term" value="P:DNA recombination"/>
    <property type="evidence" value="ECO:0007669"/>
    <property type="project" value="UniProtKB-KW"/>
</dbReference>
<dbReference type="PATRIC" id="fig|251720.4.peg.3397"/>
<dbReference type="InterPro" id="IPR011010">
    <property type="entry name" value="DNA_brk_join_enz"/>
</dbReference>
<evidence type="ECO:0000313" key="3">
    <source>
        <dbReference type="EMBL" id="KPZ11936.1"/>
    </source>
</evidence>
<dbReference type="RefSeq" id="WP_234779002.1">
    <property type="nucleotide sequence ID" value="NZ_LIHQ01000072.1"/>
</dbReference>
<protein>
    <submittedName>
        <fullName evidence="3">Site-specific recombinase, phage integrase family</fullName>
    </submittedName>
</protein>
<dbReference type="Pfam" id="PF00589">
    <property type="entry name" value="Phage_integrase"/>
    <property type="match status" value="1"/>
</dbReference>
<dbReference type="PROSITE" id="PS51898">
    <property type="entry name" value="TYR_RECOMBINASE"/>
    <property type="match status" value="1"/>
</dbReference>
<feature type="domain" description="Tyr recombinase" evidence="2">
    <location>
        <begin position="180"/>
        <end position="331"/>
    </location>
</feature>
<comment type="caution">
    <text evidence="3">The sequence shown here is derived from an EMBL/GenBank/DDBJ whole genome shotgun (WGS) entry which is preliminary data.</text>
</comment>
<evidence type="ECO:0000256" key="1">
    <source>
        <dbReference type="ARBA" id="ARBA00023172"/>
    </source>
</evidence>
<organism evidence="3 4">
    <name type="scientific">Pseudomonas amygdali pv. ulmi</name>
    <dbReference type="NCBI Taxonomy" id="251720"/>
    <lineage>
        <taxon>Bacteria</taxon>
        <taxon>Pseudomonadati</taxon>
        <taxon>Pseudomonadota</taxon>
        <taxon>Gammaproteobacteria</taxon>
        <taxon>Pseudomonadales</taxon>
        <taxon>Pseudomonadaceae</taxon>
        <taxon>Pseudomonas</taxon>
        <taxon>Pseudomonas amygdali</taxon>
    </lineage>
</organism>
<gene>
    <name evidence="3" type="ORF">ALO41_02532</name>
</gene>
<dbReference type="InterPro" id="IPR002104">
    <property type="entry name" value="Integrase_catalytic"/>
</dbReference>
<dbReference type="EMBL" id="LJRQ01000221">
    <property type="protein sequence ID" value="KPZ11936.1"/>
    <property type="molecule type" value="Genomic_DNA"/>
</dbReference>
<dbReference type="GO" id="GO:0003677">
    <property type="term" value="F:DNA binding"/>
    <property type="evidence" value="ECO:0007669"/>
    <property type="project" value="InterPro"/>
</dbReference>
<proteinExistence type="predicted"/>
<dbReference type="Proteomes" id="UP000050266">
    <property type="component" value="Unassembled WGS sequence"/>
</dbReference>
<dbReference type="AlphaFoldDB" id="A0A0Q0CJ29"/>
<dbReference type="Gene3D" id="1.10.443.10">
    <property type="entry name" value="Intergrase catalytic core"/>
    <property type="match status" value="1"/>
</dbReference>
<dbReference type="GO" id="GO:0015074">
    <property type="term" value="P:DNA integration"/>
    <property type="evidence" value="ECO:0007669"/>
    <property type="project" value="InterPro"/>
</dbReference>
<name>A0A0Q0CJ29_PSEA0</name>
<dbReference type="InterPro" id="IPR013762">
    <property type="entry name" value="Integrase-like_cat_sf"/>
</dbReference>
<dbReference type="SUPFAM" id="SSF56349">
    <property type="entry name" value="DNA breaking-rejoining enzymes"/>
    <property type="match status" value="1"/>
</dbReference>
<evidence type="ECO:0000259" key="2">
    <source>
        <dbReference type="PROSITE" id="PS51898"/>
    </source>
</evidence>
<reference evidence="3 4" key="1">
    <citation type="submission" date="2015-09" db="EMBL/GenBank/DDBJ databases">
        <title>Genome announcement of multiple Pseudomonas syringae strains.</title>
        <authorList>
            <person name="Thakur S."/>
            <person name="Wang P.W."/>
            <person name="Gong Y."/>
            <person name="Weir B.S."/>
            <person name="Guttman D.S."/>
        </authorList>
    </citation>
    <scope>NUCLEOTIDE SEQUENCE [LARGE SCALE GENOMIC DNA]</scope>
    <source>
        <strain evidence="3 4">ICMP3962</strain>
    </source>
</reference>
<evidence type="ECO:0000313" key="4">
    <source>
        <dbReference type="Proteomes" id="UP000050266"/>
    </source>
</evidence>
<keyword evidence="1" id="KW-0233">DNA recombination</keyword>
<accession>A0A0Q0CJ29</accession>
<sequence>MGTITARKRKDKTTGFTAQIRINRVGLPVYQETQTFDRKQVAQAWIKKRETELNAPGAIERMNRKTVSIKQMIDRYLDEYEKVRPLGKTKRATLTAISESWLGEVVDSALTSQNLVEYAQWRMGKEGGGVQAQTVGNDLSHLGAVLSVAKPAWGYEVVPHVMSDARIVLRKLGMVSKSKERTRRPTKDELDALFAHFFEMQIRKPSSINMPKVLGFAIFSTRRQEEITRIRWEDLDEKRQAVLVRDMKNPGQKIGNDVWCYLPDEAWAILQSMPRRCAEIFPYNSDSISTAFTRACKLLALPDLRFHDLRHDGVSRLFEMNWDIPRETLKN</sequence>